<dbReference type="EMBL" id="BJYJ01000010">
    <property type="protein sequence ID" value="GEN76547.1"/>
    <property type="molecule type" value="Genomic_DNA"/>
</dbReference>
<accession>A0A511YMW4</accession>
<keyword evidence="2" id="KW-1185">Reference proteome</keyword>
<evidence type="ECO:0000313" key="2">
    <source>
        <dbReference type="Proteomes" id="UP000321863"/>
    </source>
</evidence>
<protein>
    <submittedName>
        <fullName evidence="1">Uncharacterized protein</fullName>
    </submittedName>
</protein>
<sequence>MQDKFSKQIILLSFLLFANYFFSQNRKLNLIIVNDREISKSIYDFKITPFNSSLDESITGKYIPGELILDSKDFDRLLSSNTKDFKISFTIISTVNKDLVKDFKYAITIPKVYLNSEYLIVNIFNRYNKISKKKYSKLIKSDKDYYIVIETPNSMKFD</sequence>
<evidence type="ECO:0000313" key="1">
    <source>
        <dbReference type="EMBL" id="GEN76547.1"/>
    </source>
</evidence>
<name>A0A511YMW4_9FLAO</name>
<proteinExistence type="predicted"/>
<reference evidence="1 2" key="1">
    <citation type="submission" date="2019-07" db="EMBL/GenBank/DDBJ databases">
        <title>Whole genome shotgun sequence of Chryseobacterium hagamense NBRC 105253.</title>
        <authorList>
            <person name="Hosoyama A."/>
            <person name="Uohara A."/>
            <person name="Ohji S."/>
            <person name="Ichikawa N."/>
        </authorList>
    </citation>
    <scope>NUCLEOTIDE SEQUENCE [LARGE SCALE GENOMIC DNA]</scope>
    <source>
        <strain evidence="1 2">NBRC 105253</strain>
    </source>
</reference>
<gene>
    <name evidence="1" type="ORF">CHA01nite_22870</name>
</gene>
<dbReference type="RefSeq" id="WP_146941579.1">
    <property type="nucleotide sequence ID" value="NZ_BJYJ01000010.1"/>
</dbReference>
<dbReference type="AlphaFoldDB" id="A0A511YMW4"/>
<organism evidence="1 2">
    <name type="scientific">Chryseobacterium hagamense</name>
    <dbReference type="NCBI Taxonomy" id="395935"/>
    <lineage>
        <taxon>Bacteria</taxon>
        <taxon>Pseudomonadati</taxon>
        <taxon>Bacteroidota</taxon>
        <taxon>Flavobacteriia</taxon>
        <taxon>Flavobacteriales</taxon>
        <taxon>Weeksellaceae</taxon>
        <taxon>Chryseobacterium group</taxon>
        <taxon>Chryseobacterium</taxon>
    </lineage>
</organism>
<dbReference type="OrthoDB" id="1441323at2"/>
<comment type="caution">
    <text evidence="1">The sequence shown here is derived from an EMBL/GenBank/DDBJ whole genome shotgun (WGS) entry which is preliminary data.</text>
</comment>
<dbReference type="Proteomes" id="UP000321863">
    <property type="component" value="Unassembled WGS sequence"/>
</dbReference>